<dbReference type="EMBL" id="UINC01035098">
    <property type="protein sequence ID" value="SVB26963.1"/>
    <property type="molecule type" value="Genomic_DNA"/>
</dbReference>
<dbReference type="Pfam" id="PF18962">
    <property type="entry name" value="Por_Secre_tail"/>
    <property type="match status" value="1"/>
</dbReference>
<name>A0A382CNU0_9ZZZZ</name>
<feature type="domain" description="Secretion system C-terminal sorting" evidence="1">
    <location>
        <begin position="148"/>
        <end position="219"/>
    </location>
</feature>
<dbReference type="NCBIfam" id="TIGR04183">
    <property type="entry name" value="Por_Secre_tail"/>
    <property type="match status" value="1"/>
</dbReference>
<evidence type="ECO:0000313" key="2">
    <source>
        <dbReference type="EMBL" id="SVB26963.1"/>
    </source>
</evidence>
<dbReference type="Gene3D" id="2.60.40.4070">
    <property type="match status" value="1"/>
</dbReference>
<dbReference type="AlphaFoldDB" id="A0A382CNU0"/>
<evidence type="ECO:0000259" key="1">
    <source>
        <dbReference type="Pfam" id="PF18962"/>
    </source>
</evidence>
<organism evidence="2">
    <name type="scientific">marine metagenome</name>
    <dbReference type="NCBI Taxonomy" id="408172"/>
    <lineage>
        <taxon>unclassified sequences</taxon>
        <taxon>metagenomes</taxon>
        <taxon>ecological metagenomes</taxon>
    </lineage>
</organism>
<gene>
    <name evidence="2" type="ORF">METZ01_LOCUS179817</name>
</gene>
<sequence length="227" mass="25059">AQLVRRSALGKRASERLQRTAFAHRDNYHLRATPDSVYSRELESSPQWRDVSQVRGAFVDGAVTSWRASGSHRVHLTARVRVSDRAVRGVWHLYGHARDRDGNLPISAWHEQLEGWPVFIISDFMTSVVSSPPGRGVTPAEPELGPNYPNPFNPVTTITFALSEPQPINLSIYTLDGQRVATVRDGLAPAGRHAVTWDGSGLASGVYLCRLTGQGDLAQTRKMLLVK</sequence>
<reference evidence="2" key="1">
    <citation type="submission" date="2018-05" db="EMBL/GenBank/DDBJ databases">
        <authorList>
            <person name="Lanie J.A."/>
            <person name="Ng W.-L."/>
            <person name="Kazmierczak K.M."/>
            <person name="Andrzejewski T.M."/>
            <person name="Davidsen T.M."/>
            <person name="Wayne K.J."/>
            <person name="Tettelin H."/>
            <person name="Glass J.I."/>
            <person name="Rusch D."/>
            <person name="Podicherti R."/>
            <person name="Tsui H.-C.T."/>
            <person name="Winkler M.E."/>
        </authorList>
    </citation>
    <scope>NUCLEOTIDE SEQUENCE</scope>
</reference>
<feature type="non-terminal residue" evidence="2">
    <location>
        <position position="1"/>
    </location>
</feature>
<protein>
    <recommendedName>
        <fullName evidence="1">Secretion system C-terminal sorting domain-containing protein</fullName>
    </recommendedName>
</protein>
<dbReference type="InterPro" id="IPR026444">
    <property type="entry name" value="Secre_tail"/>
</dbReference>
<proteinExistence type="predicted"/>
<accession>A0A382CNU0</accession>